<organism evidence="1 2">
    <name type="scientific">Candidatus Methylacidiphilum fumarolicum</name>
    <dbReference type="NCBI Taxonomy" id="591154"/>
    <lineage>
        <taxon>Bacteria</taxon>
        <taxon>Pseudomonadati</taxon>
        <taxon>Verrucomicrobiota</taxon>
        <taxon>Methylacidiphilae</taxon>
        <taxon>Methylacidiphilales</taxon>
        <taxon>Methylacidiphilaceae</taxon>
        <taxon>Methylacidiphilum (ex Ratnadevi et al. 2023)</taxon>
    </lineage>
</organism>
<dbReference type="RefSeq" id="WP_283401199.1">
    <property type="nucleotide sequence ID" value="NZ_OX458932.1"/>
</dbReference>
<accession>A0ABN8XEU4</accession>
<gene>
    <name evidence="1" type="ORF">MFUM_0465</name>
</gene>
<reference evidence="1" key="1">
    <citation type="submission" date="2023-03" db="EMBL/GenBank/DDBJ databases">
        <authorList>
            <person name="Cremers G."/>
            <person name="Picone N."/>
        </authorList>
    </citation>
    <scope>NUCLEOTIDE SEQUENCE</scope>
    <source>
        <strain evidence="1">Sample_alias</strain>
    </source>
</reference>
<keyword evidence="2" id="KW-1185">Reference proteome</keyword>
<proteinExistence type="predicted"/>
<name>A0ABN8XEU4_9BACT</name>
<sequence>MIHQQNGQKLAEDGLATPRDGLVAEIKGVAEKIESLLRHSADPGLFRVYPKPDPRHDLFH</sequence>
<evidence type="ECO:0000313" key="1">
    <source>
        <dbReference type="EMBL" id="CAI9084856.1"/>
    </source>
</evidence>
<evidence type="ECO:0000313" key="2">
    <source>
        <dbReference type="Proteomes" id="UP001161497"/>
    </source>
</evidence>
<dbReference type="Proteomes" id="UP001161497">
    <property type="component" value="Chromosome"/>
</dbReference>
<protein>
    <submittedName>
        <fullName evidence="1">Uncharacterized protein</fullName>
    </submittedName>
</protein>
<dbReference type="EMBL" id="OX458932">
    <property type="protein sequence ID" value="CAI9084856.1"/>
    <property type="molecule type" value="Genomic_DNA"/>
</dbReference>